<feature type="compositionally biased region" description="Basic and acidic residues" evidence="1">
    <location>
        <begin position="17"/>
        <end position="37"/>
    </location>
</feature>
<keyword evidence="3" id="KW-1185">Reference proteome</keyword>
<organism evidence="2 3">
    <name type="scientific">Wickerhamomyces mucosus</name>
    <dbReference type="NCBI Taxonomy" id="1378264"/>
    <lineage>
        <taxon>Eukaryota</taxon>
        <taxon>Fungi</taxon>
        <taxon>Dikarya</taxon>
        <taxon>Ascomycota</taxon>
        <taxon>Saccharomycotina</taxon>
        <taxon>Saccharomycetes</taxon>
        <taxon>Phaffomycetales</taxon>
        <taxon>Wickerhamomycetaceae</taxon>
        <taxon>Wickerhamomyces</taxon>
    </lineage>
</organism>
<accession>A0A9P8TJ72</accession>
<dbReference type="Proteomes" id="UP000769528">
    <property type="component" value="Unassembled WGS sequence"/>
</dbReference>
<evidence type="ECO:0000313" key="3">
    <source>
        <dbReference type="Proteomes" id="UP000769528"/>
    </source>
</evidence>
<gene>
    <name evidence="2" type="ORF">WICMUC_000398</name>
</gene>
<dbReference type="EMBL" id="JAEUBF010000131">
    <property type="protein sequence ID" value="KAH3680331.1"/>
    <property type="molecule type" value="Genomic_DNA"/>
</dbReference>
<proteinExistence type="predicted"/>
<protein>
    <submittedName>
        <fullName evidence="2">Uncharacterized protein</fullName>
    </submittedName>
</protein>
<name>A0A9P8TJ72_9ASCO</name>
<feature type="compositionally biased region" description="Basic and acidic residues" evidence="1">
    <location>
        <begin position="66"/>
        <end position="81"/>
    </location>
</feature>
<comment type="caution">
    <text evidence="2">The sequence shown here is derived from an EMBL/GenBank/DDBJ whole genome shotgun (WGS) entry which is preliminary data.</text>
</comment>
<evidence type="ECO:0000313" key="2">
    <source>
        <dbReference type="EMBL" id="KAH3680331.1"/>
    </source>
</evidence>
<reference evidence="2" key="2">
    <citation type="submission" date="2021-01" db="EMBL/GenBank/DDBJ databases">
        <authorList>
            <person name="Schikora-Tamarit M.A."/>
        </authorList>
    </citation>
    <scope>NUCLEOTIDE SEQUENCE</scope>
    <source>
        <strain evidence="2">CBS6341</strain>
    </source>
</reference>
<sequence length="93" mass="10838">MKFNMAQNIYNKFKSPAHHEENSKDIHDENDNLHDEQDQAAMHVESKMKDHSQNFGGVAGNNTQDSRWDNDMSKNMDKVKDQANMTYDKYSSK</sequence>
<evidence type="ECO:0000256" key="1">
    <source>
        <dbReference type="SAM" id="MobiDB-lite"/>
    </source>
</evidence>
<feature type="region of interest" description="Disordered" evidence="1">
    <location>
        <begin position="13"/>
        <end position="93"/>
    </location>
</feature>
<reference evidence="2" key="1">
    <citation type="journal article" date="2021" name="Open Biol.">
        <title>Shared evolutionary footprints suggest mitochondrial oxidative damage underlies multiple complex I losses in fungi.</title>
        <authorList>
            <person name="Schikora-Tamarit M.A."/>
            <person name="Marcet-Houben M."/>
            <person name="Nosek J."/>
            <person name="Gabaldon T."/>
        </authorList>
    </citation>
    <scope>NUCLEOTIDE SEQUENCE</scope>
    <source>
        <strain evidence="2">CBS6341</strain>
    </source>
</reference>
<dbReference type="AlphaFoldDB" id="A0A9P8TJ72"/>